<dbReference type="HOGENOM" id="CLU_013069_2_0_1"/>
<keyword evidence="7 10" id="KW-0472">Membrane</keyword>
<dbReference type="Gene3D" id="1.10.287.630">
    <property type="entry name" value="Helix hairpin bin"/>
    <property type="match status" value="1"/>
</dbReference>
<keyword evidence="4 10" id="KW-0812">Transmembrane</keyword>
<dbReference type="STRING" id="3880.G7K6G2"/>
<dbReference type="EMBL" id="CM001221">
    <property type="protein sequence ID" value="AES93800.1"/>
    <property type="molecule type" value="Genomic_DNA"/>
</dbReference>
<reference evidence="12 14" key="2">
    <citation type="journal article" date="2014" name="BMC Genomics">
        <title>An improved genome release (version Mt4.0) for the model legume Medicago truncatula.</title>
        <authorList>
            <person name="Tang H."/>
            <person name="Krishnakumar V."/>
            <person name="Bidwell S."/>
            <person name="Rosen B."/>
            <person name="Chan A."/>
            <person name="Zhou S."/>
            <person name="Gentzbittel L."/>
            <person name="Childs K.L."/>
            <person name="Yandell M."/>
            <person name="Gundlach H."/>
            <person name="Mayer K.F."/>
            <person name="Schwartz D.C."/>
            <person name="Town C.D."/>
        </authorList>
    </citation>
    <scope>GENOME REANNOTATION</scope>
    <source>
        <strain evidence="13 14">cv. Jemalong A17</strain>
    </source>
</reference>
<feature type="transmembrane region" description="Helical" evidence="10">
    <location>
        <begin position="272"/>
        <end position="295"/>
    </location>
</feature>
<dbReference type="PANTHER" id="PTHR45651">
    <property type="entry name" value="CYCLIC NUCLEOTIDE-GATED ION CHANNEL 15-RELATED-RELATED"/>
    <property type="match status" value="1"/>
</dbReference>
<evidence type="ECO:0000256" key="3">
    <source>
        <dbReference type="ARBA" id="ARBA00022448"/>
    </source>
</evidence>
<accession>G7K6G2</accession>
<dbReference type="PANTHER" id="PTHR45651:SF38">
    <property type="entry name" value="CYCLIC NUCLEOTIDE-GATED CATION CHANNEL PROTEIN"/>
    <property type="match status" value="1"/>
</dbReference>
<dbReference type="PaxDb" id="3880-AES93800"/>
<evidence type="ECO:0000259" key="11">
    <source>
        <dbReference type="PROSITE" id="PS50042"/>
    </source>
</evidence>
<reference evidence="13" key="3">
    <citation type="submission" date="2015-04" db="UniProtKB">
        <authorList>
            <consortium name="EnsemblPlants"/>
        </authorList>
    </citation>
    <scope>IDENTIFICATION</scope>
    <source>
        <strain evidence="13">cv. Jemalong A17</strain>
    </source>
</reference>
<evidence type="ECO:0000256" key="9">
    <source>
        <dbReference type="ARBA" id="ARBA00023303"/>
    </source>
</evidence>
<feature type="domain" description="Cyclic nucleotide-binding" evidence="11">
    <location>
        <begin position="576"/>
        <end position="636"/>
    </location>
</feature>
<feature type="transmembrane region" description="Helical" evidence="10">
    <location>
        <begin position="307"/>
        <end position="328"/>
    </location>
</feature>
<dbReference type="SUPFAM" id="SSF51206">
    <property type="entry name" value="cAMP-binding domain-like"/>
    <property type="match status" value="1"/>
</dbReference>
<keyword evidence="3" id="KW-0813">Transport</keyword>
<dbReference type="InterPro" id="IPR018490">
    <property type="entry name" value="cNMP-bd_dom_sf"/>
</dbReference>
<reference evidence="12 14" key="1">
    <citation type="journal article" date="2011" name="Nature">
        <title>The Medicago genome provides insight into the evolution of rhizobial symbioses.</title>
        <authorList>
            <person name="Young N.D."/>
            <person name="Debelle F."/>
            <person name="Oldroyd G.E."/>
            <person name="Geurts R."/>
            <person name="Cannon S.B."/>
            <person name="Udvardi M.K."/>
            <person name="Benedito V.A."/>
            <person name="Mayer K.F."/>
            <person name="Gouzy J."/>
            <person name="Schoof H."/>
            <person name="Van de Peer Y."/>
            <person name="Proost S."/>
            <person name="Cook D.R."/>
            <person name="Meyers B.C."/>
            <person name="Spannagl M."/>
            <person name="Cheung F."/>
            <person name="De Mita S."/>
            <person name="Krishnakumar V."/>
            <person name="Gundlach H."/>
            <person name="Zhou S."/>
            <person name="Mudge J."/>
            <person name="Bharti A.K."/>
            <person name="Murray J.D."/>
            <person name="Naoumkina M.A."/>
            <person name="Rosen B."/>
            <person name="Silverstein K.A."/>
            <person name="Tang H."/>
            <person name="Rombauts S."/>
            <person name="Zhao P.X."/>
            <person name="Zhou P."/>
            <person name="Barbe V."/>
            <person name="Bardou P."/>
            <person name="Bechner M."/>
            <person name="Bellec A."/>
            <person name="Berger A."/>
            <person name="Berges H."/>
            <person name="Bidwell S."/>
            <person name="Bisseling T."/>
            <person name="Choisne N."/>
            <person name="Couloux A."/>
            <person name="Denny R."/>
            <person name="Deshpande S."/>
            <person name="Dai X."/>
            <person name="Doyle J.J."/>
            <person name="Dudez A.M."/>
            <person name="Farmer A.D."/>
            <person name="Fouteau S."/>
            <person name="Franken C."/>
            <person name="Gibelin C."/>
            <person name="Gish J."/>
            <person name="Goldstein S."/>
            <person name="Gonzalez A.J."/>
            <person name="Green P.J."/>
            <person name="Hallab A."/>
            <person name="Hartog M."/>
            <person name="Hua A."/>
            <person name="Humphray S.J."/>
            <person name="Jeong D.H."/>
            <person name="Jing Y."/>
            <person name="Jocker A."/>
            <person name="Kenton S.M."/>
            <person name="Kim D.J."/>
            <person name="Klee K."/>
            <person name="Lai H."/>
            <person name="Lang C."/>
            <person name="Lin S."/>
            <person name="Macmil S.L."/>
            <person name="Magdelenat G."/>
            <person name="Matthews L."/>
            <person name="McCorrison J."/>
            <person name="Monaghan E.L."/>
            <person name="Mun J.H."/>
            <person name="Najar F.Z."/>
            <person name="Nicholson C."/>
            <person name="Noirot C."/>
            <person name="O'Bleness M."/>
            <person name="Paule C.R."/>
            <person name="Poulain J."/>
            <person name="Prion F."/>
            <person name="Qin B."/>
            <person name="Qu C."/>
            <person name="Retzel E.F."/>
            <person name="Riddle C."/>
            <person name="Sallet E."/>
            <person name="Samain S."/>
            <person name="Samson N."/>
            <person name="Sanders I."/>
            <person name="Saurat O."/>
            <person name="Scarpelli C."/>
            <person name="Schiex T."/>
            <person name="Segurens B."/>
            <person name="Severin A.J."/>
            <person name="Sherrier D.J."/>
            <person name="Shi R."/>
            <person name="Sims S."/>
            <person name="Singer S.R."/>
            <person name="Sinharoy S."/>
            <person name="Sterck L."/>
            <person name="Viollet A."/>
            <person name="Wang B.B."/>
            <person name="Wang K."/>
            <person name="Wang M."/>
            <person name="Wang X."/>
            <person name="Warfsmann J."/>
            <person name="Weissenbach J."/>
            <person name="White D.D."/>
            <person name="White J.D."/>
            <person name="Wiley G.B."/>
            <person name="Wincker P."/>
            <person name="Xing Y."/>
            <person name="Yang L."/>
            <person name="Yao Z."/>
            <person name="Ying F."/>
            <person name="Zhai J."/>
            <person name="Zhou L."/>
            <person name="Zuber A."/>
            <person name="Denarie J."/>
            <person name="Dixon R.A."/>
            <person name="May G.D."/>
            <person name="Schwartz D.C."/>
            <person name="Rogers J."/>
            <person name="Quetier F."/>
            <person name="Town C.D."/>
            <person name="Roe B.A."/>
        </authorList>
    </citation>
    <scope>NUCLEOTIDE SEQUENCE [LARGE SCALE GENOMIC DNA]</scope>
    <source>
        <strain evidence="12">A17</strain>
        <strain evidence="13 14">cv. Jemalong A17</strain>
    </source>
</reference>
<dbReference type="EnsemblPlants" id="AES93800">
    <property type="protein sequence ID" value="AES93800"/>
    <property type="gene ID" value="MTR_5g007630"/>
</dbReference>
<comment type="similarity">
    <text evidence="2">Belongs to the cyclic nucleotide-gated cation channel (TC 1.A.1.5) family.</text>
</comment>
<keyword evidence="5 10" id="KW-1133">Transmembrane helix</keyword>
<evidence type="ECO:0000256" key="4">
    <source>
        <dbReference type="ARBA" id="ARBA00022692"/>
    </source>
</evidence>
<feature type="transmembrane region" description="Helical" evidence="10">
    <location>
        <begin position="186"/>
        <end position="206"/>
    </location>
</feature>
<organism evidence="12 14">
    <name type="scientific">Medicago truncatula</name>
    <name type="common">Barrel medic</name>
    <name type="synonym">Medicago tribuloides</name>
    <dbReference type="NCBI Taxonomy" id="3880"/>
    <lineage>
        <taxon>Eukaryota</taxon>
        <taxon>Viridiplantae</taxon>
        <taxon>Streptophyta</taxon>
        <taxon>Embryophyta</taxon>
        <taxon>Tracheophyta</taxon>
        <taxon>Spermatophyta</taxon>
        <taxon>Magnoliopsida</taxon>
        <taxon>eudicotyledons</taxon>
        <taxon>Gunneridae</taxon>
        <taxon>Pentapetalae</taxon>
        <taxon>rosids</taxon>
        <taxon>fabids</taxon>
        <taxon>Fabales</taxon>
        <taxon>Fabaceae</taxon>
        <taxon>Papilionoideae</taxon>
        <taxon>50 kb inversion clade</taxon>
        <taxon>NPAAA clade</taxon>
        <taxon>Hologalegina</taxon>
        <taxon>IRL clade</taxon>
        <taxon>Trifolieae</taxon>
        <taxon>Medicago</taxon>
    </lineage>
</organism>
<dbReference type="GO" id="GO:0016020">
    <property type="term" value="C:membrane"/>
    <property type="evidence" value="ECO:0007669"/>
    <property type="project" value="UniProtKB-SubCell"/>
</dbReference>
<evidence type="ECO:0000256" key="2">
    <source>
        <dbReference type="ARBA" id="ARBA00010486"/>
    </source>
</evidence>
<evidence type="ECO:0000256" key="7">
    <source>
        <dbReference type="ARBA" id="ARBA00023136"/>
    </source>
</evidence>
<keyword evidence="14" id="KW-1185">Reference proteome</keyword>
<evidence type="ECO:0000313" key="12">
    <source>
        <dbReference type="EMBL" id="AES93800.1"/>
    </source>
</evidence>
<dbReference type="OMA" id="CGRGINI"/>
<evidence type="ECO:0000256" key="5">
    <source>
        <dbReference type="ARBA" id="ARBA00022989"/>
    </source>
</evidence>
<sequence>MNHFDKGEIPILSESTCAQRSNEPQDSTFRRNISSTPSASISNLVGHTGPLHTARKTPVYRMSGPLYATPATGNPFQNSIIVAGNKVGENNIEKLSTFDGTDKNEHLLRSGQLGMCNDPYCTTCPTSFKVAHQKKPRASTIFDPKFHNSLYGDAKGYGRKVYSFCSSCIPGVMNPHTKIVQQWNKFLAIFCLLAIFVDPLFFFLLYDNKCIQINWTMATTLVLLRSIFDVVYLLNILLQFRLAYVSPESRVVGAGDLVDHPKKIAVNYFKSYFFLDLFVVSPIPQIMIMFILPNSLGSSGANYAKNLLRLGILVQYIPRLFRFLPLLIGQSPTGFIFESAWANFIINLLIFMLSGHVVGSCWYLFGLQRVNQCLRDACRNANLTGCMELIDCNSNATWRNDKGANDCLNSSSGVFSYGIYANAVPLTIETRVISKYVYALFWGFQQISTMAGNQVPSYFVWEVLFTMSIIGLGLLLYALLIGNIQNFLQALGRRRVEMQLRGRDVEQWMSHRRLPEDLKRRVREAERYTWAATRGVPEEMALENLPEDLQKDIRRHLFKFVKKVRIFSMMDEDEPILDAIRERLIQTTYIKGSRILSQGGLVQKMVFIVRGKLESIGEDGIPVPLSEGDACGEELLRWYLEQSVESKEGKKVKLQGQGLTSDRTVRCLTNVEAFSLRAKDIEEVTTLFARFLRSPRVQGVIRYESTYWRSLAANRIRVAWRYRKKRLSRANTRQNDYQTLMS</sequence>
<gene>
    <name evidence="12" type="ordered locus">MTR_5g007630</name>
</gene>
<dbReference type="Gene3D" id="1.10.287.70">
    <property type="match status" value="1"/>
</dbReference>
<evidence type="ECO:0000256" key="10">
    <source>
        <dbReference type="SAM" id="Phobius"/>
    </source>
</evidence>
<dbReference type="GO" id="GO:0005216">
    <property type="term" value="F:monoatomic ion channel activity"/>
    <property type="evidence" value="ECO:0007669"/>
    <property type="project" value="InterPro"/>
</dbReference>
<dbReference type="CDD" id="cd00038">
    <property type="entry name" value="CAP_ED"/>
    <property type="match status" value="1"/>
</dbReference>
<dbReference type="Proteomes" id="UP000002051">
    <property type="component" value="Chromosome 5"/>
</dbReference>
<keyword evidence="9" id="KW-0407">Ion channel</keyword>
<keyword evidence="6" id="KW-0406">Ion transport</keyword>
<dbReference type="InterPro" id="IPR005821">
    <property type="entry name" value="Ion_trans_dom"/>
</dbReference>
<feature type="transmembrane region" description="Helical" evidence="10">
    <location>
        <begin position="218"/>
        <end position="238"/>
    </location>
</feature>
<keyword evidence="8" id="KW-1071">Ligand-gated ion channel</keyword>
<evidence type="ECO:0000313" key="14">
    <source>
        <dbReference type="Proteomes" id="UP000002051"/>
    </source>
</evidence>
<dbReference type="InterPro" id="IPR000595">
    <property type="entry name" value="cNMP-bd_dom"/>
</dbReference>
<feature type="transmembrane region" description="Helical" evidence="10">
    <location>
        <begin position="458"/>
        <end position="480"/>
    </location>
</feature>
<dbReference type="PROSITE" id="PS50042">
    <property type="entry name" value="CNMP_BINDING_3"/>
    <property type="match status" value="1"/>
</dbReference>
<comment type="subcellular location">
    <subcellularLocation>
        <location evidence="1">Membrane</location>
        <topology evidence="1">Multi-pass membrane protein</topology>
    </subcellularLocation>
</comment>
<dbReference type="InterPro" id="IPR014710">
    <property type="entry name" value="RmlC-like_jellyroll"/>
</dbReference>
<dbReference type="OrthoDB" id="421226at2759"/>
<dbReference type="SUPFAM" id="SSF81324">
    <property type="entry name" value="Voltage-gated potassium channels"/>
    <property type="match status" value="1"/>
</dbReference>
<dbReference type="eggNOG" id="KOG0498">
    <property type="taxonomic scope" value="Eukaryota"/>
</dbReference>
<dbReference type="AlphaFoldDB" id="G7K6G2"/>
<dbReference type="Gene3D" id="2.60.120.10">
    <property type="entry name" value="Jelly Rolls"/>
    <property type="match status" value="1"/>
</dbReference>
<dbReference type="Pfam" id="PF00520">
    <property type="entry name" value="Ion_trans"/>
    <property type="match status" value="1"/>
</dbReference>
<proteinExistence type="inferred from homology"/>
<feature type="transmembrane region" description="Helical" evidence="10">
    <location>
        <begin position="340"/>
        <end position="365"/>
    </location>
</feature>
<evidence type="ECO:0000256" key="1">
    <source>
        <dbReference type="ARBA" id="ARBA00004141"/>
    </source>
</evidence>
<evidence type="ECO:0000256" key="6">
    <source>
        <dbReference type="ARBA" id="ARBA00023065"/>
    </source>
</evidence>
<evidence type="ECO:0000256" key="8">
    <source>
        <dbReference type="ARBA" id="ARBA00023286"/>
    </source>
</evidence>
<protein>
    <submittedName>
        <fullName evidence="12">Cyclic nucleotide-gated cation channel protein</fullName>
    </submittedName>
</protein>
<evidence type="ECO:0000313" key="13">
    <source>
        <dbReference type="EnsemblPlants" id="AES93800"/>
    </source>
</evidence>
<name>G7K6G2_MEDTR</name>